<feature type="transmembrane region" description="Helical" evidence="7">
    <location>
        <begin position="105"/>
        <end position="128"/>
    </location>
</feature>
<keyword evidence="4 7" id="KW-0812">Transmembrane</keyword>
<evidence type="ECO:0000313" key="9">
    <source>
        <dbReference type="Proteomes" id="UP000043763"/>
    </source>
</evidence>
<evidence type="ECO:0000256" key="1">
    <source>
        <dbReference type="ARBA" id="ARBA00004141"/>
    </source>
</evidence>
<dbReference type="GO" id="GO:0015293">
    <property type="term" value="F:symporter activity"/>
    <property type="evidence" value="ECO:0007669"/>
    <property type="project" value="InterPro"/>
</dbReference>
<dbReference type="Proteomes" id="UP000043763">
    <property type="component" value="Unassembled WGS sequence"/>
</dbReference>
<keyword evidence="9" id="KW-1185">Reference proteome</keyword>
<keyword evidence="6 7" id="KW-0472">Membrane</keyword>
<evidence type="ECO:0000256" key="2">
    <source>
        <dbReference type="ARBA" id="ARBA00006148"/>
    </source>
</evidence>
<feature type="transmembrane region" description="Helical" evidence="7">
    <location>
        <begin position="177"/>
        <end position="205"/>
    </location>
</feature>
<evidence type="ECO:0000256" key="4">
    <source>
        <dbReference type="ARBA" id="ARBA00022692"/>
    </source>
</evidence>
<evidence type="ECO:0000313" key="8">
    <source>
        <dbReference type="EMBL" id="CRF31320.1"/>
    </source>
</evidence>
<name>A0A0G4K373_9SPIR</name>
<dbReference type="PANTHER" id="PTHR42865">
    <property type="entry name" value="PROTON/GLUTAMATE-ASPARTATE SYMPORTER"/>
    <property type="match status" value="1"/>
</dbReference>
<protein>
    <submittedName>
        <fullName evidence="8">L-cystine uptake protein TcyP</fullName>
    </submittedName>
</protein>
<comment type="subcellular location">
    <subcellularLocation>
        <location evidence="1">Membrane</location>
        <topology evidence="1">Multi-pass membrane protein</topology>
    </subcellularLocation>
</comment>
<feature type="transmembrane region" description="Helical" evidence="7">
    <location>
        <begin position="6"/>
        <end position="22"/>
    </location>
</feature>
<dbReference type="PANTHER" id="PTHR42865:SF5">
    <property type="entry name" value="L-CYSTINE TRANSPORTER TCYP"/>
    <property type="match status" value="1"/>
</dbReference>
<evidence type="ECO:0000256" key="5">
    <source>
        <dbReference type="ARBA" id="ARBA00022989"/>
    </source>
</evidence>
<feature type="transmembrane region" description="Helical" evidence="7">
    <location>
        <begin position="226"/>
        <end position="246"/>
    </location>
</feature>
<evidence type="ECO:0000256" key="7">
    <source>
        <dbReference type="SAM" id="Phobius"/>
    </source>
</evidence>
<feature type="transmembrane region" description="Helical" evidence="7">
    <location>
        <begin position="71"/>
        <end position="93"/>
    </location>
</feature>
<keyword evidence="5 7" id="KW-1133">Transmembrane helix</keyword>
<evidence type="ECO:0000256" key="6">
    <source>
        <dbReference type="ARBA" id="ARBA00023136"/>
    </source>
</evidence>
<dbReference type="PRINTS" id="PR00173">
    <property type="entry name" value="EDTRNSPORT"/>
</dbReference>
<proteinExistence type="inferred from homology"/>
<organism evidence="8 9">
    <name type="scientific">Brachyspira suanatina</name>
    <dbReference type="NCBI Taxonomy" id="381802"/>
    <lineage>
        <taxon>Bacteria</taxon>
        <taxon>Pseudomonadati</taxon>
        <taxon>Spirochaetota</taxon>
        <taxon>Spirochaetia</taxon>
        <taxon>Brachyspirales</taxon>
        <taxon>Brachyspiraceae</taxon>
        <taxon>Brachyspira</taxon>
    </lineage>
</organism>
<dbReference type="Pfam" id="PF00375">
    <property type="entry name" value="SDF"/>
    <property type="match status" value="1"/>
</dbReference>
<dbReference type="GO" id="GO:0015184">
    <property type="term" value="F:L-cystine transmembrane transporter activity"/>
    <property type="evidence" value="ECO:0007669"/>
    <property type="project" value="TreeGrafter"/>
</dbReference>
<dbReference type="EMBL" id="CVLB01000001">
    <property type="protein sequence ID" value="CRF31320.1"/>
    <property type="molecule type" value="Genomic_DNA"/>
</dbReference>
<dbReference type="AlphaFoldDB" id="A0A0G4K373"/>
<feature type="transmembrane region" description="Helical" evidence="7">
    <location>
        <begin position="266"/>
        <end position="286"/>
    </location>
</feature>
<sequence>MGLYIVINIIILLALIGLLYFMQKKHMNFTIRVLSALVLGLALGFVLRTVYASNMEIVNQSIVWYNVVGNGYVRLLQMLVMPLIFVSITMALLNIKGNSNNLGKMTMIIIGVLMITTAISALVGFLTAKGFGLDASKLQSLVGDISKGASNYEGRLEEFSSRPVPQQLLDIIPTNPFAALAGMGGSPTLSVVFFAALVGSSALGLRKKKPEVFEFFQKIMQSLHDVVMKIVAFVMRLTPFGVLALMAKFMATSDLNAFAQLGQFLLASYISIIIMLIVHSIILMIFGYNPIKYYTKAFTVLTFAFSSRTSAGTLPLTVSALKDKMGISEGVSNLSASLAVTIGQNGCAGIYPAMVVAMIAPTLGINPLEPAFLIKAVIIIAIGSFGIAGVGGGATNAALITLSALGFPVGLVAILLGIEPLIDMGRTMLNVNDGMVTAAVTGKICKEVDMDKFNSNDNTSSNEAEAM</sequence>
<dbReference type="InterPro" id="IPR036458">
    <property type="entry name" value="Na:dicarbo_symporter_sf"/>
</dbReference>
<comment type="similarity">
    <text evidence="2">Belongs to the dicarboxylate/amino acid:cation symporter (DAACS) (TC 2.A.23) family.</text>
</comment>
<keyword evidence="3" id="KW-0813">Transport</keyword>
<dbReference type="GO" id="GO:0005886">
    <property type="term" value="C:plasma membrane"/>
    <property type="evidence" value="ECO:0007669"/>
    <property type="project" value="TreeGrafter"/>
</dbReference>
<accession>A0A0G4K373</accession>
<reference evidence="9" key="1">
    <citation type="submission" date="2015-04" db="EMBL/GenBank/DDBJ databases">
        <authorList>
            <person name="Mushtaq Mamoona"/>
        </authorList>
    </citation>
    <scope>NUCLEOTIDE SEQUENCE [LARGE SCALE GENOMIC DNA]</scope>
    <source>
        <strain evidence="9">AN4859/03</strain>
    </source>
</reference>
<feature type="transmembrane region" description="Helical" evidence="7">
    <location>
        <begin position="372"/>
        <end position="391"/>
    </location>
</feature>
<dbReference type="SUPFAM" id="SSF118215">
    <property type="entry name" value="Proton glutamate symport protein"/>
    <property type="match status" value="1"/>
</dbReference>
<dbReference type="OrthoDB" id="9768885at2"/>
<gene>
    <name evidence="8" type="primary">tcyP</name>
    <name evidence="8" type="ORF">BRSU_0004</name>
</gene>
<dbReference type="RefSeq" id="WP_048593219.1">
    <property type="nucleotide sequence ID" value="NZ_CVLB01000001.1"/>
</dbReference>
<dbReference type="InterPro" id="IPR001991">
    <property type="entry name" value="Na-dicarboxylate_symporter"/>
</dbReference>
<evidence type="ECO:0000256" key="3">
    <source>
        <dbReference type="ARBA" id="ARBA00022448"/>
    </source>
</evidence>
<feature type="transmembrane region" description="Helical" evidence="7">
    <location>
        <begin position="397"/>
        <end position="418"/>
    </location>
</feature>
<feature type="transmembrane region" description="Helical" evidence="7">
    <location>
        <begin position="29"/>
        <end position="51"/>
    </location>
</feature>
<feature type="transmembrane region" description="Helical" evidence="7">
    <location>
        <begin position="338"/>
        <end position="360"/>
    </location>
</feature>
<dbReference type="Gene3D" id="1.10.3860.10">
    <property type="entry name" value="Sodium:dicarboxylate symporter"/>
    <property type="match status" value="1"/>
</dbReference>